<dbReference type="PROSITE" id="PS00688">
    <property type="entry name" value="SIGMA54_INTERACT_3"/>
    <property type="match status" value="1"/>
</dbReference>
<dbReference type="InterPro" id="IPR035965">
    <property type="entry name" value="PAS-like_dom_sf"/>
</dbReference>
<dbReference type="EMBL" id="QGTW01000009">
    <property type="protein sequence ID" value="PWW26876.1"/>
    <property type="molecule type" value="Genomic_DNA"/>
</dbReference>
<sequence>MDNYSLLMREIEAILRASKDNIVITDGYGTVLRVSPNCESVYGKKASYLIGKTVDELESESIFSPSITKVVLKEKKHMQVMQHTPTGRMVMATGLPVFDENGSIIRVISFSHDLTEIQDLKEDYEELQAKMERYQTEIQELRENHLDPADFVVKSKATQQIWQFIQRVAKSDATVVFLGESGVGKNVFARALHHGSKRKNESFIEVNCGAIPESLFESEMFGYEAGSFTGANKKGKAGLIELSDKGTLFLDEIGELPLAVQAKLLKALQEKKVTRVGGVKTKNIDFRLIASTNQNLEDMVKKGSFREDLFYRLNVLPITVPPLRERKEDILILSHFFLKEFNEKYETNKFFHHETMEEFMRYPWPGNVRELQNMIERLVITAESRTIYPNSLPFYAERETAEQLFAKQKNEPLEENHSSLQEALDYVEKRWLKRAFKQYKTTYEMAEYLGLSQSTVVRKLKKYNINAKMN</sequence>
<evidence type="ECO:0000256" key="5">
    <source>
        <dbReference type="ARBA" id="ARBA00023125"/>
    </source>
</evidence>
<dbReference type="Pfam" id="PF08448">
    <property type="entry name" value="PAS_4"/>
    <property type="match status" value="1"/>
</dbReference>
<dbReference type="GO" id="GO:0006355">
    <property type="term" value="P:regulation of DNA-templated transcription"/>
    <property type="evidence" value="ECO:0007669"/>
    <property type="project" value="InterPro"/>
</dbReference>
<dbReference type="PROSITE" id="PS50112">
    <property type="entry name" value="PAS"/>
    <property type="match status" value="1"/>
</dbReference>
<evidence type="ECO:0000259" key="9">
    <source>
        <dbReference type="PROSITE" id="PS50045"/>
    </source>
</evidence>
<evidence type="ECO:0000256" key="8">
    <source>
        <dbReference type="SAM" id="Coils"/>
    </source>
</evidence>
<dbReference type="GO" id="GO:0003677">
    <property type="term" value="F:DNA binding"/>
    <property type="evidence" value="ECO:0007669"/>
    <property type="project" value="UniProtKB-KW"/>
</dbReference>
<feature type="domain" description="Sigma-54 factor interaction" evidence="9">
    <location>
        <begin position="151"/>
        <end position="380"/>
    </location>
</feature>
<dbReference type="Proteomes" id="UP000247150">
    <property type="component" value="Unassembled WGS sequence"/>
</dbReference>
<keyword evidence="2" id="KW-0058">Aromatic hydrocarbons catabolism</keyword>
<protein>
    <recommendedName>
        <fullName evidence="7">HTH-type transcriptional regulatory protein TyrR</fullName>
    </recommendedName>
</protein>
<gene>
    <name evidence="12" type="ORF">DFO73_10939</name>
</gene>
<dbReference type="CDD" id="cd00009">
    <property type="entry name" value="AAA"/>
    <property type="match status" value="1"/>
</dbReference>
<dbReference type="InterPro" id="IPR002078">
    <property type="entry name" value="Sigma_54_int"/>
</dbReference>
<reference evidence="12 13" key="1">
    <citation type="submission" date="2018-05" db="EMBL/GenBank/DDBJ databases">
        <title>Freshwater and sediment microbial communities from various areas in North America, analyzing microbe dynamics in response to fracking.</title>
        <authorList>
            <person name="Lamendella R."/>
        </authorList>
    </citation>
    <scope>NUCLEOTIDE SEQUENCE [LARGE SCALE GENOMIC DNA]</scope>
    <source>
        <strain evidence="12 13">15_TX</strain>
    </source>
</reference>
<dbReference type="InterPro" id="IPR025943">
    <property type="entry name" value="Sigma_54_int_dom_ATP-bd_2"/>
</dbReference>
<evidence type="ECO:0000256" key="6">
    <source>
        <dbReference type="ARBA" id="ARBA00023163"/>
    </source>
</evidence>
<dbReference type="InterPro" id="IPR025944">
    <property type="entry name" value="Sigma_54_int_dom_CS"/>
</dbReference>
<dbReference type="Gene3D" id="1.10.10.60">
    <property type="entry name" value="Homeodomain-like"/>
    <property type="match status" value="1"/>
</dbReference>
<dbReference type="FunFam" id="3.40.50.300:FF:000006">
    <property type="entry name" value="DNA-binding transcriptional regulator NtrC"/>
    <property type="match status" value="1"/>
</dbReference>
<dbReference type="InterPro" id="IPR013656">
    <property type="entry name" value="PAS_4"/>
</dbReference>
<evidence type="ECO:0000259" key="10">
    <source>
        <dbReference type="PROSITE" id="PS50112"/>
    </source>
</evidence>
<evidence type="ECO:0000259" key="11">
    <source>
        <dbReference type="PROSITE" id="PS50113"/>
    </source>
</evidence>
<evidence type="ECO:0000313" key="12">
    <source>
        <dbReference type="EMBL" id="PWW26876.1"/>
    </source>
</evidence>
<dbReference type="InterPro" id="IPR000700">
    <property type="entry name" value="PAS-assoc_C"/>
</dbReference>
<dbReference type="PROSITE" id="PS00675">
    <property type="entry name" value="SIGMA54_INTERACT_1"/>
    <property type="match status" value="1"/>
</dbReference>
<accession>A0A2V2ZU62</accession>
<feature type="coiled-coil region" evidence="8">
    <location>
        <begin position="110"/>
        <end position="144"/>
    </location>
</feature>
<keyword evidence="4" id="KW-0805">Transcription regulation</keyword>
<dbReference type="Gene3D" id="3.30.450.20">
    <property type="entry name" value="PAS domain"/>
    <property type="match status" value="1"/>
</dbReference>
<feature type="domain" description="PAS" evidence="10">
    <location>
        <begin position="7"/>
        <end position="53"/>
    </location>
</feature>
<dbReference type="SUPFAM" id="SSF52540">
    <property type="entry name" value="P-loop containing nucleoside triphosphate hydrolases"/>
    <property type="match status" value="1"/>
</dbReference>
<dbReference type="Pfam" id="PF25601">
    <property type="entry name" value="AAA_lid_14"/>
    <property type="match status" value="1"/>
</dbReference>
<evidence type="ECO:0000256" key="4">
    <source>
        <dbReference type="ARBA" id="ARBA00023015"/>
    </source>
</evidence>
<dbReference type="RefSeq" id="WP_110065840.1">
    <property type="nucleotide sequence ID" value="NZ_QGTW01000009.1"/>
</dbReference>
<evidence type="ECO:0000256" key="1">
    <source>
        <dbReference type="ARBA" id="ARBA00022741"/>
    </source>
</evidence>
<keyword evidence="5" id="KW-0238">DNA-binding</keyword>
<dbReference type="SUPFAM" id="SSF46689">
    <property type="entry name" value="Homeodomain-like"/>
    <property type="match status" value="1"/>
</dbReference>
<evidence type="ECO:0000256" key="7">
    <source>
        <dbReference type="ARBA" id="ARBA00029500"/>
    </source>
</evidence>
<evidence type="ECO:0000313" key="13">
    <source>
        <dbReference type="Proteomes" id="UP000247150"/>
    </source>
</evidence>
<dbReference type="PANTHER" id="PTHR32071:SF57">
    <property type="entry name" value="C4-DICARBOXYLATE TRANSPORT TRANSCRIPTIONAL REGULATORY PROTEIN DCTD"/>
    <property type="match status" value="1"/>
</dbReference>
<dbReference type="SUPFAM" id="SSF55785">
    <property type="entry name" value="PYP-like sensor domain (PAS domain)"/>
    <property type="match status" value="1"/>
</dbReference>
<dbReference type="InterPro" id="IPR058031">
    <property type="entry name" value="AAA_lid_NorR"/>
</dbReference>
<dbReference type="InterPro" id="IPR025662">
    <property type="entry name" value="Sigma_54_int_dom_ATP-bd_1"/>
</dbReference>
<keyword evidence="6" id="KW-0804">Transcription</keyword>
<dbReference type="Pfam" id="PF18024">
    <property type="entry name" value="HTH_50"/>
    <property type="match status" value="1"/>
</dbReference>
<comment type="caution">
    <text evidence="12">The sequence shown here is derived from an EMBL/GenBank/DDBJ whole genome shotgun (WGS) entry which is preliminary data.</text>
</comment>
<evidence type="ECO:0000256" key="2">
    <source>
        <dbReference type="ARBA" id="ARBA00022797"/>
    </source>
</evidence>
<dbReference type="PROSITE" id="PS50045">
    <property type="entry name" value="SIGMA54_INTERACT_4"/>
    <property type="match status" value="1"/>
</dbReference>
<dbReference type="InterPro" id="IPR009057">
    <property type="entry name" value="Homeodomain-like_sf"/>
</dbReference>
<dbReference type="CDD" id="cd00130">
    <property type="entry name" value="PAS"/>
    <property type="match status" value="1"/>
</dbReference>
<dbReference type="AlphaFoldDB" id="A0A2V2ZU62"/>
<dbReference type="Pfam" id="PF00158">
    <property type="entry name" value="Sigma54_activat"/>
    <property type="match status" value="1"/>
</dbReference>
<dbReference type="InterPro" id="IPR003593">
    <property type="entry name" value="AAA+_ATPase"/>
</dbReference>
<keyword evidence="1" id="KW-0547">Nucleotide-binding</keyword>
<keyword evidence="3" id="KW-0067">ATP-binding</keyword>
<organism evidence="12 13">
    <name type="scientific">Cytobacillus oceanisediminis</name>
    <dbReference type="NCBI Taxonomy" id="665099"/>
    <lineage>
        <taxon>Bacteria</taxon>
        <taxon>Bacillati</taxon>
        <taxon>Bacillota</taxon>
        <taxon>Bacilli</taxon>
        <taxon>Bacillales</taxon>
        <taxon>Bacillaceae</taxon>
        <taxon>Cytobacillus</taxon>
    </lineage>
</organism>
<evidence type="ECO:0000256" key="3">
    <source>
        <dbReference type="ARBA" id="ARBA00022840"/>
    </source>
</evidence>
<dbReference type="OrthoDB" id="9771372at2"/>
<dbReference type="PROSITE" id="PS00676">
    <property type="entry name" value="SIGMA54_INTERACT_2"/>
    <property type="match status" value="1"/>
</dbReference>
<dbReference type="PROSITE" id="PS50113">
    <property type="entry name" value="PAC"/>
    <property type="match status" value="1"/>
</dbReference>
<dbReference type="PANTHER" id="PTHR32071">
    <property type="entry name" value="TRANSCRIPTIONAL REGULATORY PROTEIN"/>
    <property type="match status" value="1"/>
</dbReference>
<name>A0A2V2ZU62_9BACI</name>
<feature type="domain" description="PAC" evidence="11">
    <location>
        <begin position="74"/>
        <end position="126"/>
    </location>
</feature>
<dbReference type="Gene3D" id="3.40.50.300">
    <property type="entry name" value="P-loop containing nucleotide triphosphate hydrolases"/>
    <property type="match status" value="1"/>
</dbReference>
<proteinExistence type="predicted"/>
<dbReference type="InterPro" id="IPR030828">
    <property type="entry name" value="HTH_TyrR"/>
</dbReference>
<dbReference type="NCBIfam" id="TIGR00229">
    <property type="entry name" value="sensory_box"/>
    <property type="match status" value="1"/>
</dbReference>
<dbReference type="InterPro" id="IPR027417">
    <property type="entry name" value="P-loop_NTPase"/>
</dbReference>
<dbReference type="GO" id="GO:0005524">
    <property type="term" value="F:ATP binding"/>
    <property type="evidence" value="ECO:0007669"/>
    <property type="project" value="UniProtKB-KW"/>
</dbReference>
<dbReference type="Gene3D" id="1.10.8.60">
    <property type="match status" value="1"/>
</dbReference>
<keyword evidence="8" id="KW-0175">Coiled coil</keyword>
<dbReference type="InterPro" id="IPR000014">
    <property type="entry name" value="PAS"/>
</dbReference>
<dbReference type="SMART" id="SM00382">
    <property type="entry name" value="AAA"/>
    <property type="match status" value="1"/>
</dbReference>